<keyword evidence="2" id="KW-1185">Reference proteome</keyword>
<protein>
    <submittedName>
        <fullName evidence="1">Uncharacterized protein</fullName>
    </submittedName>
</protein>
<dbReference type="RefSeq" id="WP_211358156.1">
    <property type="nucleotide sequence ID" value="NZ_VFML01000001.1"/>
</dbReference>
<comment type="caution">
    <text evidence="1">The sequence shown here is derived from an EMBL/GenBank/DDBJ whole genome shotgun (WGS) entry which is preliminary data.</text>
</comment>
<gene>
    <name evidence="1" type="ORF">FB471_5455</name>
</gene>
<dbReference type="EMBL" id="VFML01000001">
    <property type="protein sequence ID" value="TQJ05618.1"/>
    <property type="molecule type" value="Genomic_DNA"/>
</dbReference>
<evidence type="ECO:0000313" key="2">
    <source>
        <dbReference type="Proteomes" id="UP000320876"/>
    </source>
</evidence>
<sequence>MPAAAKVLDDLGDANRRLILEHLPDGPLPVGALTDRSGLAAVRDYLDRFWTTALDNVAAPAEAEAADPQRVEPWIGGRWYERGVDGAEREARFAGVAE</sequence>
<reference evidence="1 2" key="1">
    <citation type="submission" date="2019-06" db="EMBL/GenBank/DDBJ databases">
        <title>Sequencing the genomes of 1000 actinobacteria strains.</title>
        <authorList>
            <person name="Klenk H.-P."/>
        </authorList>
    </citation>
    <scope>NUCLEOTIDE SEQUENCE [LARGE SCALE GENOMIC DNA]</scope>
    <source>
        <strain evidence="1 2">DSM 45679</strain>
    </source>
</reference>
<organism evidence="1 2">
    <name type="scientific">Amycolatopsis cihanbeyliensis</name>
    <dbReference type="NCBI Taxonomy" id="1128664"/>
    <lineage>
        <taxon>Bacteria</taxon>
        <taxon>Bacillati</taxon>
        <taxon>Actinomycetota</taxon>
        <taxon>Actinomycetes</taxon>
        <taxon>Pseudonocardiales</taxon>
        <taxon>Pseudonocardiaceae</taxon>
        <taxon>Amycolatopsis</taxon>
    </lineage>
</organism>
<accession>A0A542DR86</accession>
<dbReference type="Proteomes" id="UP000320876">
    <property type="component" value="Unassembled WGS sequence"/>
</dbReference>
<dbReference type="AlphaFoldDB" id="A0A542DR86"/>
<evidence type="ECO:0000313" key="1">
    <source>
        <dbReference type="EMBL" id="TQJ05618.1"/>
    </source>
</evidence>
<proteinExistence type="predicted"/>
<name>A0A542DR86_AMYCI</name>